<dbReference type="Gene3D" id="1.10.510.10">
    <property type="entry name" value="Transferase(Phosphotransferase) domain 1"/>
    <property type="match status" value="1"/>
</dbReference>
<dbReference type="Proteomes" id="UP000286113">
    <property type="component" value="Unassembled WGS sequence"/>
</dbReference>
<dbReference type="PANTHER" id="PTHR44167:SF24">
    <property type="entry name" value="SERINE_THREONINE-PROTEIN KINASE CHK2"/>
    <property type="match status" value="1"/>
</dbReference>
<gene>
    <name evidence="2" type="ORF">DWX90_15415</name>
</gene>
<dbReference type="PANTHER" id="PTHR44167">
    <property type="entry name" value="OVARIAN-SPECIFIC SERINE/THREONINE-PROTEIN KINASE LOK-RELATED"/>
    <property type="match status" value="1"/>
</dbReference>
<evidence type="ECO:0000259" key="1">
    <source>
        <dbReference type="PROSITE" id="PS50011"/>
    </source>
</evidence>
<evidence type="ECO:0000313" key="3">
    <source>
        <dbReference type="Proteomes" id="UP000286113"/>
    </source>
</evidence>
<feature type="domain" description="Protein kinase" evidence="1">
    <location>
        <begin position="12"/>
        <end position="298"/>
    </location>
</feature>
<dbReference type="InterPro" id="IPR011009">
    <property type="entry name" value="Kinase-like_dom_sf"/>
</dbReference>
<protein>
    <recommendedName>
        <fullName evidence="1">Protein kinase domain-containing protein</fullName>
    </recommendedName>
</protein>
<proteinExistence type="predicted"/>
<reference evidence="2 3" key="1">
    <citation type="submission" date="2018-08" db="EMBL/GenBank/DDBJ databases">
        <title>A genome reference for cultivated species of the human gut microbiota.</title>
        <authorList>
            <person name="Zou Y."/>
            <person name="Xue W."/>
            <person name="Luo G."/>
        </authorList>
    </citation>
    <scope>NUCLEOTIDE SEQUENCE [LARGE SCALE GENOMIC DNA]</scope>
    <source>
        <strain evidence="2 3">AF22-1</strain>
    </source>
</reference>
<dbReference type="InterPro" id="IPR000719">
    <property type="entry name" value="Prot_kinase_dom"/>
</dbReference>
<sequence length="419" mass="48435">MILKNSQNENIDIEDKPFAKGGEGAIFFIRNTNYNEFCVKIFHPGKIDSRIQKLEYMVQHPLSAPKSSLYKICWPSDFVFQDGNIVGFIMPLSFPHSKSLYDIYLSDDNTIFDRRRKKGVENRLKLLYNIATAIKALHLEGYVLVDFKPQNVLFTDIGQISVIDLDSLQIAPNKQILFQATAFTIDYAYPNEFSSIKNKAYISTKWDCYSFAVVAYQILLGIHPFTASTNLKDKYGNTISGLFDLMAGDLFPFGSHQDLIAVIPPPQYYFFSLPPVIQNLFKKIFDLRLNDYCMNDWLFAIMDVLKSQETIEPNLFRNTPHTPIVIIIKQEEKKDFTYLKWKGFFCDNVKINKYDVTDAEEIRIPISEREITIYAYNSHGNQVQKVSIKHVSKYCINCGNQFYSNFDNFCTCCGMKRLL</sequence>
<dbReference type="Pfam" id="PF00069">
    <property type="entry name" value="Pkinase"/>
    <property type="match status" value="1"/>
</dbReference>
<organism evidence="2 3">
    <name type="scientific">Segatella copri</name>
    <dbReference type="NCBI Taxonomy" id="165179"/>
    <lineage>
        <taxon>Bacteria</taxon>
        <taxon>Pseudomonadati</taxon>
        <taxon>Bacteroidota</taxon>
        <taxon>Bacteroidia</taxon>
        <taxon>Bacteroidales</taxon>
        <taxon>Prevotellaceae</taxon>
        <taxon>Segatella</taxon>
    </lineage>
</organism>
<dbReference type="PROSITE" id="PS50011">
    <property type="entry name" value="PROTEIN_KINASE_DOM"/>
    <property type="match status" value="1"/>
</dbReference>
<dbReference type="SMART" id="SM00220">
    <property type="entry name" value="S_TKc"/>
    <property type="match status" value="1"/>
</dbReference>
<dbReference type="EMBL" id="QRVN01000053">
    <property type="protein sequence ID" value="RGS44779.1"/>
    <property type="molecule type" value="Genomic_DNA"/>
</dbReference>
<evidence type="ECO:0000313" key="2">
    <source>
        <dbReference type="EMBL" id="RGS44779.1"/>
    </source>
</evidence>
<accession>A0AA93BCE1</accession>
<dbReference type="SUPFAM" id="SSF56112">
    <property type="entry name" value="Protein kinase-like (PK-like)"/>
    <property type="match status" value="1"/>
</dbReference>
<name>A0AA93BCE1_9BACT</name>
<dbReference type="GO" id="GO:0004674">
    <property type="term" value="F:protein serine/threonine kinase activity"/>
    <property type="evidence" value="ECO:0007669"/>
    <property type="project" value="TreeGrafter"/>
</dbReference>
<dbReference type="AlphaFoldDB" id="A0AA93BCE1"/>
<comment type="caution">
    <text evidence="2">The sequence shown here is derived from an EMBL/GenBank/DDBJ whole genome shotgun (WGS) entry which is preliminary data.</text>
</comment>
<dbReference type="GO" id="GO:0005524">
    <property type="term" value="F:ATP binding"/>
    <property type="evidence" value="ECO:0007669"/>
    <property type="project" value="InterPro"/>
</dbReference>